<evidence type="ECO:0000313" key="3">
    <source>
        <dbReference type="Proteomes" id="UP000019112"/>
    </source>
</evidence>
<dbReference type="EMBL" id="AWTR02000027">
    <property type="protein sequence ID" value="ETZ07576.1"/>
    <property type="molecule type" value="Genomic_DNA"/>
</dbReference>
<dbReference type="PANTHER" id="PTHR20836">
    <property type="entry name" value="DIHYDRODIPICOLINATE REDUCTASE"/>
    <property type="match status" value="1"/>
</dbReference>
<comment type="caution">
    <text evidence="2">The sequence shown here is derived from an EMBL/GenBank/DDBJ whole genome shotgun (WGS) entry which is preliminary data.</text>
</comment>
<dbReference type="STRING" id="1399147.P618_200211"/>
<dbReference type="InterPro" id="IPR022663">
    <property type="entry name" value="DapB_C"/>
</dbReference>
<evidence type="ECO:0000313" key="2">
    <source>
        <dbReference type="EMBL" id="ETZ07576.1"/>
    </source>
</evidence>
<dbReference type="GO" id="GO:0019877">
    <property type="term" value="P:diaminopimelate biosynthetic process"/>
    <property type="evidence" value="ECO:0007669"/>
    <property type="project" value="TreeGrafter"/>
</dbReference>
<dbReference type="Proteomes" id="UP000019112">
    <property type="component" value="Unassembled WGS sequence"/>
</dbReference>
<dbReference type="SUPFAM" id="SSF51735">
    <property type="entry name" value="NAD(P)-binding Rossmann-fold domains"/>
    <property type="match status" value="1"/>
</dbReference>
<dbReference type="Gene3D" id="3.30.360.10">
    <property type="entry name" value="Dihydrodipicolinate Reductase, domain 2"/>
    <property type="match status" value="1"/>
</dbReference>
<dbReference type="eggNOG" id="COG0289">
    <property type="taxonomic scope" value="Bacteria"/>
</dbReference>
<dbReference type="InterPro" id="IPR036291">
    <property type="entry name" value="NAD(P)-bd_dom_sf"/>
</dbReference>
<dbReference type="Gene3D" id="3.40.50.720">
    <property type="entry name" value="NAD(P)-binding Rossmann-like Domain"/>
    <property type="match status" value="1"/>
</dbReference>
<proteinExistence type="predicted"/>
<dbReference type="AlphaFoldDB" id="W6TF42"/>
<gene>
    <name evidence="2" type="ORF">P618_200211</name>
</gene>
<dbReference type="GO" id="GO:0005829">
    <property type="term" value="C:cytosol"/>
    <property type="evidence" value="ECO:0007669"/>
    <property type="project" value="TreeGrafter"/>
</dbReference>
<name>W6TF42_HOLOB</name>
<dbReference type="PIRSF" id="PIRSF000161">
    <property type="entry name" value="DHPR"/>
    <property type="match status" value="1"/>
</dbReference>
<dbReference type="RefSeq" id="WP_021826952.1">
    <property type="nucleotide sequence ID" value="NZ_AWTR02000027.1"/>
</dbReference>
<dbReference type="GO" id="GO:0009089">
    <property type="term" value="P:lysine biosynthetic process via diaminopimelate"/>
    <property type="evidence" value="ECO:0007669"/>
    <property type="project" value="InterPro"/>
</dbReference>
<organism evidence="2 3">
    <name type="scientific">Holospora obtusa F1</name>
    <dbReference type="NCBI Taxonomy" id="1399147"/>
    <lineage>
        <taxon>Bacteria</taxon>
        <taxon>Pseudomonadati</taxon>
        <taxon>Pseudomonadota</taxon>
        <taxon>Alphaproteobacteria</taxon>
        <taxon>Holosporales</taxon>
        <taxon>Holosporaceae</taxon>
        <taxon>Holospora</taxon>
    </lineage>
</organism>
<sequence>MRLGVFGGLGRLGTKIVDLAKNYNNIDEIYVMDLKQKEQSIKIFKDFILKCDGIIDVSGAQGTKCLLDTFLDYGSQCDPKLLKKFLVIGSTGHTLGVQEMVSNIIGFCSVLYAPNASLSLWNFLRSIVLLAQTLGPDWDVHVHDHHHKFKKDAPSGTALYFIQHLESACPWLKQKIQWSSIRGGIGVILNSVIFSGNCEVIQCTHQVMDTYVFAKGLLDMALWIQNCEAGYYDVQQYLLSLKVNFA</sequence>
<dbReference type="GO" id="GO:0008839">
    <property type="term" value="F:4-hydroxy-tetrahydrodipicolinate reductase"/>
    <property type="evidence" value="ECO:0007669"/>
    <property type="project" value="InterPro"/>
</dbReference>
<accession>W6TF42</accession>
<dbReference type="SUPFAM" id="SSF55347">
    <property type="entry name" value="Glyceraldehyde-3-phosphate dehydrogenase-like, C-terminal domain"/>
    <property type="match status" value="1"/>
</dbReference>
<dbReference type="Pfam" id="PF05173">
    <property type="entry name" value="DapB_C"/>
    <property type="match status" value="1"/>
</dbReference>
<protein>
    <submittedName>
        <fullName evidence="2">4-hydroxy-tetrahydrodipicolinate reductase</fullName>
    </submittedName>
</protein>
<dbReference type="OrthoDB" id="9790352at2"/>
<feature type="domain" description="Dihydrodipicolinate reductase C-terminal" evidence="1">
    <location>
        <begin position="129"/>
        <end position="238"/>
    </location>
</feature>
<keyword evidence="3" id="KW-1185">Reference proteome</keyword>
<reference evidence="2 3" key="1">
    <citation type="journal article" date="2014" name="FEMS Microbiol. Lett.">
        <title>Draft genome sequences of three Holospora species (Holospora obtusa, Holospora undulata, and Holospora elegans), endonuclear symbiotic bacteria of the ciliate Paramecium caudatum.</title>
        <authorList>
            <person name="Dohra H."/>
            <person name="Tanaka K."/>
            <person name="Suzuki T."/>
            <person name="Fujishima M."/>
            <person name="Suzuki H."/>
        </authorList>
    </citation>
    <scope>NUCLEOTIDE SEQUENCE [LARGE SCALE GENOMIC DNA]</scope>
    <source>
        <strain evidence="2 3">F1</strain>
    </source>
</reference>
<dbReference type="PANTHER" id="PTHR20836:SF0">
    <property type="entry name" value="4-HYDROXY-TETRAHYDRODIPICOLINATE REDUCTASE 1, CHLOROPLASTIC-RELATED"/>
    <property type="match status" value="1"/>
</dbReference>
<evidence type="ECO:0000259" key="1">
    <source>
        <dbReference type="Pfam" id="PF05173"/>
    </source>
</evidence>
<dbReference type="InterPro" id="IPR023940">
    <property type="entry name" value="DHDPR_bac"/>
</dbReference>